<dbReference type="InterPro" id="IPR036736">
    <property type="entry name" value="ACP-like_sf"/>
</dbReference>
<dbReference type="CDD" id="cd17646">
    <property type="entry name" value="A_NRPS_AB3403-like"/>
    <property type="match status" value="1"/>
</dbReference>
<dbReference type="InterPro" id="IPR020806">
    <property type="entry name" value="PKS_PP-bd"/>
</dbReference>
<comment type="similarity">
    <text evidence="2">Belongs to the ATP-dependent AMP-binding enzyme family.</text>
</comment>
<dbReference type="InterPro" id="IPR001242">
    <property type="entry name" value="Condensation_dom"/>
</dbReference>
<proteinExistence type="inferred from homology"/>
<name>A0AAW8DBR0_9BURK</name>
<evidence type="ECO:0000256" key="3">
    <source>
        <dbReference type="ARBA" id="ARBA00022450"/>
    </source>
</evidence>
<comment type="cofactor">
    <cofactor evidence="1">
        <name>pantetheine 4'-phosphate</name>
        <dbReference type="ChEBI" id="CHEBI:47942"/>
    </cofactor>
</comment>
<dbReference type="InterPro" id="IPR020845">
    <property type="entry name" value="AMP-binding_CS"/>
</dbReference>
<dbReference type="Gene3D" id="3.30.559.30">
    <property type="entry name" value="Nonribosomal peptide synthetase, condensation domain"/>
    <property type="match status" value="1"/>
</dbReference>
<dbReference type="SUPFAM" id="SSF56801">
    <property type="entry name" value="Acetyl-CoA synthetase-like"/>
    <property type="match status" value="1"/>
</dbReference>
<dbReference type="GO" id="GO:0031177">
    <property type="term" value="F:phosphopantetheine binding"/>
    <property type="evidence" value="ECO:0007669"/>
    <property type="project" value="InterPro"/>
</dbReference>
<dbReference type="FunFam" id="3.40.50.980:FF:000002">
    <property type="entry name" value="Enterobactin synthetase component F"/>
    <property type="match status" value="1"/>
</dbReference>
<evidence type="ECO:0000313" key="6">
    <source>
        <dbReference type="EMBL" id="MDP9897754.1"/>
    </source>
</evidence>
<dbReference type="FunFam" id="3.40.50.980:FF:000001">
    <property type="entry name" value="Non-ribosomal peptide synthetase"/>
    <property type="match status" value="1"/>
</dbReference>
<dbReference type="Gene3D" id="3.40.50.980">
    <property type="match status" value="2"/>
</dbReference>
<dbReference type="SUPFAM" id="SSF47336">
    <property type="entry name" value="ACP-like"/>
    <property type="match status" value="2"/>
</dbReference>
<dbReference type="PROSITE" id="PS00455">
    <property type="entry name" value="AMP_BINDING"/>
    <property type="match status" value="1"/>
</dbReference>
<dbReference type="FunFam" id="3.30.559.10:FF:000012">
    <property type="entry name" value="Non-ribosomal peptide synthetase"/>
    <property type="match status" value="1"/>
</dbReference>
<dbReference type="InterPro" id="IPR009081">
    <property type="entry name" value="PP-bd_ACP"/>
</dbReference>
<dbReference type="Pfam" id="PF00668">
    <property type="entry name" value="Condensation"/>
    <property type="match status" value="2"/>
</dbReference>
<dbReference type="FunFam" id="1.10.1200.10:FF:000005">
    <property type="entry name" value="Nonribosomal peptide synthetase 1"/>
    <property type="match status" value="1"/>
</dbReference>
<organism evidence="6 7">
    <name type="scientific">Variovorax boronicumulans</name>
    <dbReference type="NCBI Taxonomy" id="436515"/>
    <lineage>
        <taxon>Bacteria</taxon>
        <taxon>Pseudomonadati</taxon>
        <taxon>Pseudomonadota</taxon>
        <taxon>Betaproteobacteria</taxon>
        <taxon>Burkholderiales</taxon>
        <taxon>Comamonadaceae</taxon>
        <taxon>Variovorax</taxon>
    </lineage>
</organism>
<dbReference type="Gene3D" id="3.30.559.10">
    <property type="entry name" value="Chloramphenicol acetyltransferase-like domain"/>
    <property type="match status" value="2"/>
</dbReference>
<evidence type="ECO:0000256" key="4">
    <source>
        <dbReference type="ARBA" id="ARBA00022553"/>
    </source>
</evidence>
<dbReference type="Gene3D" id="1.10.1200.10">
    <property type="entry name" value="ACP-like"/>
    <property type="match status" value="2"/>
</dbReference>
<dbReference type="Gene3D" id="2.30.38.10">
    <property type="entry name" value="Luciferase, Domain 3"/>
    <property type="match status" value="1"/>
</dbReference>
<dbReference type="SMART" id="SM00823">
    <property type="entry name" value="PKS_PP"/>
    <property type="match status" value="1"/>
</dbReference>
<dbReference type="GO" id="GO:0003824">
    <property type="term" value="F:catalytic activity"/>
    <property type="evidence" value="ECO:0007669"/>
    <property type="project" value="InterPro"/>
</dbReference>
<feature type="non-terminal residue" evidence="6">
    <location>
        <position position="1233"/>
    </location>
</feature>
<dbReference type="GO" id="GO:0044550">
    <property type="term" value="P:secondary metabolite biosynthetic process"/>
    <property type="evidence" value="ECO:0007669"/>
    <property type="project" value="UniProtKB-ARBA"/>
</dbReference>
<dbReference type="GO" id="GO:0043041">
    <property type="term" value="P:amino acid activation for nonribosomal peptide biosynthetic process"/>
    <property type="evidence" value="ECO:0007669"/>
    <property type="project" value="TreeGrafter"/>
</dbReference>
<dbReference type="InterPro" id="IPR025110">
    <property type="entry name" value="AMP-bd_C"/>
</dbReference>
<feature type="domain" description="Carrier" evidence="5">
    <location>
        <begin position="1035"/>
        <end position="1109"/>
    </location>
</feature>
<evidence type="ECO:0000256" key="2">
    <source>
        <dbReference type="ARBA" id="ARBA00006432"/>
    </source>
</evidence>
<dbReference type="CDD" id="cd19540">
    <property type="entry name" value="LCL_NRPS-like"/>
    <property type="match status" value="1"/>
</dbReference>
<dbReference type="InterPro" id="IPR023213">
    <property type="entry name" value="CAT-like_dom_sf"/>
</dbReference>
<dbReference type="PROSITE" id="PS50075">
    <property type="entry name" value="CARRIER"/>
    <property type="match status" value="2"/>
</dbReference>
<reference evidence="6" key="1">
    <citation type="submission" date="2023-07" db="EMBL/GenBank/DDBJ databases">
        <title>Sorghum-associated microbial communities from plants grown in Nebraska, USA.</title>
        <authorList>
            <person name="Schachtman D."/>
        </authorList>
    </citation>
    <scope>NUCLEOTIDE SEQUENCE</scope>
    <source>
        <strain evidence="6">DS3754</strain>
    </source>
</reference>
<dbReference type="FunFam" id="3.30.300.30:FF:000010">
    <property type="entry name" value="Enterobactin synthetase component F"/>
    <property type="match status" value="1"/>
</dbReference>
<protein>
    <submittedName>
        <fullName evidence="6">Amino acid adenylation domain-containing protein</fullName>
    </submittedName>
</protein>
<keyword evidence="3" id="KW-0596">Phosphopantetheine</keyword>
<dbReference type="PROSITE" id="PS00012">
    <property type="entry name" value="PHOSPHOPANTETHEINE"/>
    <property type="match status" value="1"/>
</dbReference>
<dbReference type="Gene3D" id="3.30.300.30">
    <property type="match status" value="1"/>
</dbReference>
<dbReference type="AlphaFoldDB" id="A0AAW8DBR0"/>
<keyword evidence="4" id="KW-0597">Phosphoprotein</keyword>
<dbReference type="InterPro" id="IPR006162">
    <property type="entry name" value="Ppantetheine_attach_site"/>
</dbReference>
<evidence type="ECO:0000259" key="5">
    <source>
        <dbReference type="PROSITE" id="PS50075"/>
    </source>
</evidence>
<feature type="domain" description="Carrier" evidence="5">
    <location>
        <begin position="1"/>
        <end position="45"/>
    </location>
</feature>
<dbReference type="Pfam" id="PF13193">
    <property type="entry name" value="AMP-binding_C"/>
    <property type="match status" value="1"/>
</dbReference>
<dbReference type="SUPFAM" id="SSF52777">
    <property type="entry name" value="CoA-dependent acyltransferases"/>
    <property type="match status" value="3"/>
</dbReference>
<gene>
    <name evidence="6" type="ORF">J2W31_006908</name>
</gene>
<dbReference type="NCBIfam" id="TIGR01733">
    <property type="entry name" value="AA-adenyl-dom"/>
    <property type="match status" value="1"/>
</dbReference>
<dbReference type="GO" id="GO:0005829">
    <property type="term" value="C:cytosol"/>
    <property type="evidence" value="ECO:0007669"/>
    <property type="project" value="TreeGrafter"/>
</dbReference>
<dbReference type="Pfam" id="PF00501">
    <property type="entry name" value="AMP-binding"/>
    <property type="match status" value="1"/>
</dbReference>
<dbReference type="InterPro" id="IPR045851">
    <property type="entry name" value="AMP-bd_C_sf"/>
</dbReference>
<comment type="caution">
    <text evidence="6">The sequence shown here is derived from an EMBL/GenBank/DDBJ whole genome shotgun (WGS) entry which is preliminary data.</text>
</comment>
<dbReference type="FunFam" id="3.40.50.12780:FF:000012">
    <property type="entry name" value="Non-ribosomal peptide synthetase"/>
    <property type="match status" value="1"/>
</dbReference>
<dbReference type="EMBL" id="JAUSRD010000041">
    <property type="protein sequence ID" value="MDP9897754.1"/>
    <property type="molecule type" value="Genomic_DNA"/>
</dbReference>
<evidence type="ECO:0000313" key="7">
    <source>
        <dbReference type="Proteomes" id="UP001242045"/>
    </source>
</evidence>
<dbReference type="PANTHER" id="PTHR45527">
    <property type="entry name" value="NONRIBOSOMAL PEPTIDE SYNTHETASE"/>
    <property type="match status" value="1"/>
</dbReference>
<dbReference type="InterPro" id="IPR010071">
    <property type="entry name" value="AA_adenyl_dom"/>
</dbReference>
<sequence length="1233" mass="134093">MGGHSLLATKLISRIRSALGVELAIRTLFEAPSIAQLAQRLGEDSTAARTPLRAMPRPAQVPLSFAQQRLWFLHRLDGPSATYNIPLTLRLAGPLDGDALAQALCDIAARHESLRTIFPDTDDVAQQVILPPEAARPVLQVLDVSEATLAEQLSVAASHGFELAHELPLRAWLFRLDPQQHVLLLLCHHIASDGWSLAPLARDLSTAYAARCLGKAPAWAALPVQYADYALWQRELLGDESDPHSTSARQLAYWQHALAGLPEQLELPTDRPRPAVSSYRGQSMAFSIPPEVHQGLVAIAREGQASLFMVLQAALATLFTRMGAGTDIALGSPIAGRTDEALDDLVGFFINTLVLRTDTSGNPSFRELLARVRNTDLAAYAHQDLPFERLVEVLNPTRSMMRHPLFQVALVLQNNARASFALPGLVATGEPVANHTAKFDLSFALWEQRDASGQAQGLAARVEFATDLFELATVEQLVARLQRVLEAIAADASQPIGHIEILAPEERAQVLDAWNDTAHSLPETMLPVLFEAQVARTPDATALVFENQRLSYGELNARANQLAHHLIAQGVGPERFVALALPRSLELVVGLLAIVKAGAAYLPLDVDYPKDRLAFMLQDAAPVCMISDAATAQLLPSGVPTLMLDATDVGQAIAARSTANPTDSDRTRPLTPLNPAYVIYTSGSTGRPKGVVVSEAAIVNRLAWMQAAYRLRADDRILQKTPAGFDVSVWEFFWPLLEGAVLVLAKPEGHKDSAYLAQLIRSQGITTAHFVPSMLQAFVQDPKAPGCTSLTRVICSGEALPRELEIEFHRVLDVPLHNLYGPTEAAVDVTFWECDLEEKSTSIPIGRPIWNIQMYVLDAMLQPVPAGVPGELYIAGAGLARGYLNRPGLTAERFVANPFGAPGSRMYRTGDLARWRPDGVLDFLGRADQQVKIRGFRIELGEIEAALVGLLHVAQAAVIAREDTPGHKQLVGYVVTQDDLPVDAQALRRALSDFLPEHMVPAAIVVLPALPLTPNGKLDRRALPAPDFTPQSIRAPRTPQEEILAALFAEILHLPQVGIDDNFFDLGGDSISSIQLVSRARKAGLLITPRSIFQHQNVAALATVAVPLGLQDNNDFTAPGLSLLTLSESELDRLEQQHPALEEILPLSALQQGLLFHALYDEHEADAYVVQMAFELTGPLDGTALQAAARALLQRHAHLRAAFLHQDLSEPVQIIDRQIALPWQDIDLVSLDA</sequence>
<dbReference type="Proteomes" id="UP001242045">
    <property type="component" value="Unassembled WGS sequence"/>
</dbReference>
<dbReference type="InterPro" id="IPR000873">
    <property type="entry name" value="AMP-dep_synth/lig_dom"/>
</dbReference>
<accession>A0AAW8DBR0</accession>
<dbReference type="FunFam" id="2.30.38.10:FF:000001">
    <property type="entry name" value="Non-ribosomal peptide synthetase PvdI"/>
    <property type="match status" value="1"/>
</dbReference>
<dbReference type="Pfam" id="PF00550">
    <property type="entry name" value="PP-binding"/>
    <property type="match status" value="2"/>
</dbReference>
<evidence type="ECO:0000256" key="1">
    <source>
        <dbReference type="ARBA" id="ARBA00001957"/>
    </source>
</evidence>
<dbReference type="PANTHER" id="PTHR45527:SF1">
    <property type="entry name" value="FATTY ACID SYNTHASE"/>
    <property type="match status" value="1"/>
</dbReference>